<dbReference type="Proteomes" id="UP000829291">
    <property type="component" value="Chromosome 3"/>
</dbReference>
<dbReference type="KEGG" id="nlo:107217514"/>
<reference evidence="9 10" key="1">
    <citation type="submission" date="2025-05" db="UniProtKB">
        <authorList>
            <consortium name="RefSeq"/>
        </authorList>
    </citation>
    <scope>IDENTIFICATION</scope>
    <source>
        <tissue evidence="9 10">Thorax and Abdomen</tissue>
    </source>
</reference>
<dbReference type="GO" id="GO:0035438">
    <property type="term" value="F:cyclic-di-GMP binding"/>
    <property type="evidence" value="ECO:0007669"/>
    <property type="project" value="InterPro"/>
</dbReference>
<dbReference type="Pfam" id="PF15009">
    <property type="entry name" value="STING_LBD"/>
    <property type="match status" value="1"/>
</dbReference>
<dbReference type="GO" id="GO:0061507">
    <property type="term" value="F:2',3'-cyclic GMP-AMP binding"/>
    <property type="evidence" value="ECO:0007669"/>
    <property type="project" value="TreeGrafter"/>
</dbReference>
<dbReference type="GO" id="GO:0016239">
    <property type="term" value="P:positive regulation of macroautophagy"/>
    <property type="evidence" value="ECO:0007669"/>
    <property type="project" value="TreeGrafter"/>
</dbReference>
<dbReference type="RefSeq" id="XP_015510560.2">
    <property type="nucleotide sequence ID" value="XM_015655074.2"/>
</dbReference>
<organism evidence="8 9">
    <name type="scientific">Neodiprion lecontei</name>
    <name type="common">Redheaded pine sawfly</name>
    <dbReference type="NCBI Taxonomy" id="441921"/>
    <lineage>
        <taxon>Eukaryota</taxon>
        <taxon>Metazoa</taxon>
        <taxon>Ecdysozoa</taxon>
        <taxon>Arthropoda</taxon>
        <taxon>Hexapoda</taxon>
        <taxon>Insecta</taxon>
        <taxon>Pterygota</taxon>
        <taxon>Neoptera</taxon>
        <taxon>Endopterygota</taxon>
        <taxon>Hymenoptera</taxon>
        <taxon>Tenthredinoidea</taxon>
        <taxon>Diprionidae</taxon>
        <taxon>Diprioninae</taxon>
        <taxon>Neodiprion</taxon>
    </lineage>
</organism>
<dbReference type="AlphaFoldDB" id="A0A6J0B683"/>
<accession>A0A6J0B683</accession>
<dbReference type="GO" id="GO:0032481">
    <property type="term" value="P:positive regulation of type I interferon production"/>
    <property type="evidence" value="ECO:0007669"/>
    <property type="project" value="InterPro"/>
</dbReference>
<dbReference type="PANTHER" id="PTHR34339">
    <property type="entry name" value="STIMULATOR OF INTERFERON GENES PROTEIN"/>
    <property type="match status" value="1"/>
</dbReference>
<dbReference type="OrthoDB" id="6053839at2759"/>
<feature type="domain" description="STING transmembrane" evidence="7">
    <location>
        <begin position="69"/>
        <end position="144"/>
    </location>
</feature>
<evidence type="ECO:0000313" key="10">
    <source>
        <dbReference type="RefSeq" id="XP_046590570.1"/>
    </source>
</evidence>
<evidence type="ECO:0000313" key="8">
    <source>
        <dbReference type="Proteomes" id="UP000829291"/>
    </source>
</evidence>
<evidence type="ECO:0000259" key="6">
    <source>
        <dbReference type="Pfam" id="PF15009"/>
    </source>
</evidence>
<dbReference type="GO" id="GO:0002218">
    <property type="term" value="P:activation of innate immune response"/>
    <property type="evidence" value="ECO:0007669"/>
    <property type="project" value="InterPro"/>
</dbReference>
<feature type="transmembrane region" description="Helical" evidence="5">
    <location>
        <begin position="115"/>
        <end position="137"/>
    </location>
</feature>
<dbReference type="GO" id="GO:0000045">
    <property type="term" value="P:autophagosome assembly"/>
    <property type="evidence" value="ECO:0007669"/>
    <property type="project" value="TreeGrafter"/>
</dbReference>
<keyword evidence="4 5" id="KW-0472">Membrane</keyword>
<dbReference type="InterPro" id="IPR033952">
    <property type="entry name" value="STING_C"/>
</dbReference>
<dbReference type="InterPro" id="IPR038623">
    <property type="entry name" value="STING_C_sf"/>
</dbReference>
<gene>
    <name evidence="9 10 11 12" type="primary">LOC107217514</name>
</gene>
<evidence type="ECO:0000256" key="4">
    <source>
        <dbReference type="ARBA" id="ARBA00023136"/>
    </source>
</evidence>
<feature type="domain" description="STING ligand-binding" evidence="6">
    <location>
        <begin position="186"/>
        <end position="380"/>
    </location>
</feature>
<dbReference type="RefSeq" id="XP_046590570.1">
    <property type="nucleotide sequence ID" value="XM_046734614.1"/>
</dbReference>
<dbReference type="RefSeq" id="XP_046590571.1">
    <property type="nucleotide sequence ID" value="XM_046734615.1"/>
</dbReference>
<dbReference type="InterPro" id="IPR029158">
    <property type="entry name" value="STING"/>
</dbReference>
<keyword evidence="8" id="KW-1185">Reference proteome</keyword>
<evidence type="ECO:0000256" key="3">
    <source>
        <dbReference type="ARBA" id="ARBA00022989"/>
    </source>
</evidence>
<evidence type="ECO:0000313" key="9">
    <source>
        <dbReference type="RefSeq" id="XP_015510560.2"/>
    </source>
</evidence>
<evidence type="ECO:0000259" key="7">
    <source>
        <dbReference type="Pfam" id="PF23417"/>
    </source>
</evidence>
<dbReference type="RefSeq" id="XP_046590572.1">
    <property type="nucleotide sequence ID" value="XM_046734616.1"/>
</dbReference>
<name>A0A6J0B683_NEOLC</name>
<keyword evidence="3 5" id="KW-1133">Transmembrane helix</keyword>
<dbReference type="InterPro" id="IPR055434">
    <property type="entry name" value="STING_TM"/>
</dbReference>
<dbReference type="GO" id="GO:0061709">
    <property type="term" value="P:reticulophagy"/>
    <property type="evidence" value="ECO:0007669"/>
    <property type="project" value="TreeGrafter"/>
</dbReference>
<keyword evidence="2 5" id="KW-0812">Transmembrane</keyword>
<protein>
    <submittedName>
        <fullName evidence="9 10">Stimulator of interferon genes protein isoform X1</fullName>
    </submittedName>
</protein>
<dbReference type="GO" id="GO:0005776">
    <property type="term" value="C:autophagosome"/>
    <property type="evidence" value="ECO:0007669"/>
    <property type="project" value="TreeGrafter"/>
</dbReference>
<dbReference type="GO" id="GO:0045087">
    <property type="term" value="P:innate immune response"/>
    <property type="evidence" value="ECO:0007669"/>
    <property type="project" value="TreeGrafter"/>
</dbReference>
<dbReference type="Pfam" id="PF23417">
    <property type="entry name" value="STING_TM"/>
    <property type="match status" value="1"/>
</dbReference>
<evidence type="ECO:0000256" key="5">
    <source>
        <dbReference type="SAM" id="Phobius"/>
    </source>
</evidence>
<dbReference type="GeneID" id="107217514"/>
<dbReference type="Gene3D" id="3.40.50.12100">
    <property type="entry name" value="Stimulator of interferon genes protein"/>
    <property type="match status" value="1"/>
</dbReference>
<evidence type="ECO:0000313" key="11">
    <source>
        <dbReference type="RefSeq" id="XP_046590571.1"/>
    </source>
</evidence>
<dbReference type="GO" id="GO:0005789">
    <property type="term" value="C:endoplasmic reticulum membrane"/>
    <property type="evidence" value="ECO:0007669"/>
    <property type="project" value="TreeGrafter"/>
</dbReference>
<feature type="transmembrane region" description="Helical" evidence="5">
    <location>
        <begin position="36"/>
        <end position="54"/>
    </location>
</feature>
<dbReference type="InterPro" id="IPR055432">
    <property type="entry name" value="STING_LBD"/>
</dbReference>
<evidence type="ECO:0000256" key="1">
    <source>
        <dbReference type="ARBA" id="ARBA00004141"/>
    </source>
</evidence>
<evidence type="ECO:0000313" key="12">
    <source>
        <dbReference type="RefSeq" id="XP_046590572.1"/>
    </source>
</evidence>
<feature type="transmembrane region" description="Helical" evidence="5">
    <location>
        <begin position="66"/>
        <end position="85"/>
    </location>
</feature>
<evidence type="ECO:0000256" key="2">
    <source>
        <dbReference type="ARBA" id="ARBA00022692"/>
    </source>
</evidence>
<proteinExistence type="predicted"/>
<sequence length="389" mass="44529">MASAIDCNELQVVKELRGGGLLYPKNIPGDRGNTALITQIILTILLMMLCAYYASRNRDLNDYIKYCVYCTASNVILISLCNFLMRITNLFEELRHVHARYDDKILKVFAVALEYNTLCIIIIAVCISSLIAMIMAVKNPIMFLWSHGPEPYICSLLSSMIILRLINIDESRLDTVLKVSQMKGLDYGSSMAYSYFYGYLNIVLPSVGDEKKGLYENIKVYESQNGVEVPVKKLFILIPTSLHIPPNLEEASYYWMESAKKLESVVKHRAGVVHRTYHNSVYKIHPRGQRGNDSKVYVITEGATPLLTFYEVLEHSDKDSSSYKEYKKEIAGSFYRTLRHIIRSKPECRDLCELIYYEDYDSDGKKVNIAEILLEKIEEQISLASYYGQ</sequence>
<dbReference type="PANTHER" id="PTHR34339:SF1">
    <property type="entry name" value="STIMULATOR OF INTERFERON GENES PROTEIN"/>
    <property type="match status" value="1"/>
</dbReference>
<comment type="subcellular location">
    <subcellularLocation>
        <location evidence="1">Membrane</location>
        <topology evidence="1">Multi-pass membrane protein</topology>
    </subcellularLocation>
</comment>
<dbReference type="CDD" id="cd12146">
    <property type="entry name" value="STING_C"/>
    <property type="match status" value="1"/>
</dbReference>
<dbReference type="Gene3D" id="1.20.5.5200">
    <property type="match status" value="1"/>
</dbReference>